<evidence type="ECO:0000256" key="1">
    <source>
        <dbReference type="SAM" id="Phobius"/>
    </source>
</evidence>
<keyword evidence="1" id="KW-1133">Transmembrane helix</keyword>
<dbReference type="STRING" id="1423804.FD14_GL003035"/>
<keyword evidence="3" id="KW-1185">Reference proteome</keyword>
<protein>
    <submittedName>
        <fullName evidence="2">Uncharacterized protein</fullName>
    </submittedName>
</protein>
<proteinExistence type="predicted"/>
<feature type="transmembrane region" description="Helical" evidence="1">
    <location>
        <begin position="21"/>
        <end position="41"/>
    </location>
</feature>
<evidence type="ECO:0000313" key="2">
    <source>
        <dbReference type="EMBL" id="KRN26136.1"/>
    </source>
</evidence>
<keyword evidence="1" id="KW-0472">Membrane</keyword>
<gene>
    <name evidence="2" type="ORF">FD14_GL003035</name>
</gene>
<dbReference type="PATRIC" id="fig|1423804.4.peg.3268"/>
<evidence type="ECO:0000313" key="3">
    <source>
        <dbReference type="Proteomes" id="UP000051442"/>
    </source>
</evidence>
<dbReference type="Proteomes" id="UP000051442">
    <property type="component" value="Unassembled WGS sequence"/>
</dbReference>
<dbReference type="AlphaFoldDB" id="A0A0R2FCJ3"/>
<dbReference type="EMBL" id="AYZM01000045">
    <property type="protein sequence ID" value="KRN26136.1"/>
    <property type="molecule type" value="Genomic_DNA"/>
</dbReference>
<organism evidence="2 3">
    <name type="scientific">Secundilactobacillus similis DSM 23365 = JCM 2765</name>
    <dbReference type="NCBI Taxonomy" id="1423804"/>
    <lineage>
        <taxon>Bacteria</taxon>
        <taxon>Bacillati</taxon>
        <taxon>Bacillota</taxon>
        <taxon>Bacilli</taxon>
        <taxon>Lactobacillales</taxon>
        <taxon>Lactobacillaceae</taxon>
        <taxon>Secundilactobacillus</taxon>
    </lineage>
</organism>
<sequence>MAGFILTGVSETQNGIIARRSMITIGLLLTLIGSIWLGIAIESSTIAPLIH</sequence>
<accession>A0A0R2FCJ3</accession>
<reference evidence="2 3" key="1">
    <citation type="journal article" date="2015" name="Genome Announc.">
        <title>Expanding the biotechnology potential of lactobacilli through comparative genomics of 213 strains and associated genera.</title>
        <authorList>
            <person name="Sun Z."/>
            <person name="Harris H.M."/>
            <person name="McCann A."/>
            <person name="Guo C."/>
            <person name="Argimon S."/>
            <person name="Zhang W."/>
            <person name="Yang X."/>
            <person name="Jeffery I.B."/>
            <person name="Cooney J.C."/>
            <person name="Kagawa T.F."/>
            <person name="Liu W."/>
            <person name="Song Y."/>
            <person name="Salvetti E."/>
            <person name="Wrobel A."/>
            <person name="Rasinkangas P."/>
            <person name="Parkhill J."/>
            <person name="Rea M.C."/>
            <person name="O'Sullivan O."/>
            <person name="Ritari J."/>
            <person name="Douillard F.P."/>
            <person name="Paul Ross R."/>
            <person name="Yang R."/>
            <person name="Briner A.E."/>
            <person name="Felis G.E."/>
            <person name="de Vos W.M."/>
            <person name="Barrangou R."/>
            <person name="Klaenhammer T.R."/>
            <person name="Caufield P.W."/>
            <person name="Cui Y."/>
            <person name="Zhang H."/>
            <person name="O'Toole P.W."/>
        </authorList>
    </citation>
    <scope>NUCLEOTIDE SEQUENCE [LARGE SCALE GENOMIC DNA]</scope>
    <source>
        <strain evidence="2 3">DSM 23365</strain>
    </source>
</reference>
<keyword evidence="1" id="KW-0812">Transmembrane</keyword>
<comment type="caution">
    <text evidence="2">The sequence shown here is derived from an EMBL/GenBank/DDBJ whole genome shotgun (WGS) entry which is preliminary data.</text>
</comment>
<name>A0A0R2FCJ3_9LACO</name>